<dbReference type="RefSeq" id="WP_268058418.1">
    <property type="nucleotide sequence ID" value="NZ_JAPOHA010000008.1"/>
</dbReference>
<feature type="domain" description="Tim44-like" evidence="4">
    <location>
        <begin position="91"/>
        <end position="235"/>
    </location>
</feature>
<evidence type="ECO:0000313" key="6">
    <source>
        <dbReference type="Proteomes" id="UP001082703"/>
    </source>
</evidence>
<dbReference type="SUPFAM" id="SSF54427">
    <property type="entry name" value="NTF2-like"/>
    <property type="match status" value="1"/>
</dbReference>
<keyword evidence="2" id="KW-0472">Membrane</keyword>
<protein>
    <submittedName>
        <fullName evidence="5">Tim44-like domain-containing protein</fullName>
    </submittedName>
</protein>
<dbReference type="InterPro" id="IPR032710">
    <property type="entry name" value="NTF2-like_dom_sf"/>
</dbReference>
<dbReference type="Gene3D" id="3.10.450.240">
    <property type="match status" value="1"/>
</dbReference>
<dbReference type="Proteomes" id="UP001082703">
    <property type="component" value="Unassembled WGS sequence"/>
</dbReference>
<organism evidence="5 6">
    <name type="scientific">Caproiciproducens galactitolivorans</name>
    <dbReference type="NCBI Taxonomy" id="642589"/>
    <lineage>
        <taxon>Bacteria</taxon>
        <taxon>Bacillati</taxon>
        <taxon>Bacillota</taxon>
        <taxon>Clostridia</taxon>
        <taxon>Eubacteriales</taxon>
        <taxon>Acutalibacteraceae</taxon>
        <taxon>Caproiciproducens</taxon>
    </lineage>
</organism>
<feature type="region of interest" description="Disordered" evidence="1">
    <location>
        <begin position="33"/>
        <end position="57"/>
    </location>
</feature>
<dbReference type="Pfam" id="PF04280">
    <property type="entry name" value="Tim44"/>
    <property type="match status" value="1"/>
</dbReference>
<keyword evidence="3" id="KW-0732">Signal</keyword>
<evidence type="ECO:0000256" key="3">
    <source>
        <dbReference type="SAM" id="SignalP"/>
    </source>
</evidence>
<dbReference type="EMBL" id="JAPOHA010000008">
    <property type="protein sequence ID" value="MCY1714366.1"/>
    <property type="molecule type" value="Genomic_DNA"/>
</dbReference>
<feature type="signal peptide" evidence="3">
    <location>
        <begin position="1"/>
        <end position="24"/>
    </location>
</feature>
<gene>
    <name evidence="5" type="ORF">OUY18_08865</name>
</gene>
<evidence type="ECO:0000313" key="5">
    <source>
        <dbReference type="EMBL" id="MCY1714366.1"/>
    </source>
</evidence>
<dbReference type="InterPro" id="IPR007379">
    <property type="entry name" value="Tim44-like_dom"/>
</dbReference>
<accession>A0ABT4BTY8</accession>
<keyword evidence="2" id="KW-0812">Transmembrane</keyword>
<evidence type="ECO:0000256" key="1">
    <source>
        <dbReference type="SAM" id="MobiDB-lite"/>
    </source>
</evidence>
<evidence type="ECO:0000256" key="2">
    <source>
        <dbReference type="SAM" id="Phobius"/>
    </source>
</evidence>
<proteinExistence type="predicted"/>
<feature type="chain" id="PRO_5046035951" evidence="3">
    <location>
        <begin position="25"/>
        <end position="244"/>
    </location>
</feature>
<comment type="caution">
    <text evidence="5">The sequence shown here is derived from an EMBL/GenBank/DDBJ whole genome shotgun (WGS) entry which is preliminary data.</text>
</comment>
<feature type="compositionally biased region" description="Polar residues" evidence="1">
    <location>
        <begin position="48"/>
        <end position="57"/>
    </location>
</feature>
<feature type="transmembrane region" description="Helical" evidence="2">
    <location>
        <begin position="63"/>
        <end position="86"/>
    </location>
</feature>
<sequence length="244" mass="27641">MLMKKKIIMMVVVLLLLIVLPAHAAMARAGGGGGGSGGGGGGGTGGTHSFSSNRQPSSPLSRFFNYIIFGAVASGGAIVFFIRIHVKGAKARGIMKRLEKMDHSWNYKDYKKTIETIFYKVQNAWMERNQDLASNCLSRSLYDQYQIKSEWMIVRHEKNILKNIRLMEAIPVDVEDFDGDRNDFMWIYIKAKAIDYIIDDQTMSLKSGSKRSKPFVEYWKLIKEKGAWVFDEIKQKDELDLNAL</sequence>
<reference evidence="5 6" key="1">
    <citation type="submission" date="2022-11" db="EMBL/GenBank/DDBJ databases">
        <authorList>
            <person name="Caiyu Z."/>
        </authorList>
    </citation>
    <scope>NUCLEOTIDE SEQUENCE [LARGE SCALE GENOMIC DNA]</scope>
    <source>
        <strain evidence="5 6">YR-4</strain>
    </source>
</reference>
<keyword evidence="2" id="KW-1133">Transmembrane helix</keyword>
<dbReference type="SMART" id="SM00978">
    <property type="entry name" value="Tim44"/>
    <property type="match status" value="1"/>
</dbReference>
<feature type="compositionally biased region" description="Gly residues" evidence="1">
    <location>
        <begin position="33"/>
        <end position="46"/>
    </location>
</feature>
<keyword evidence="6" id="KW-1185">Reference proteome</keyword>
<evidence type="ECO:0000259" key="4">
    <source>
        <dbReference type="SMART" id="SM00978"/>
    </source>
</evidence>
<name>A0ABT4BTY8_9FIRM</name>